<proteinExistence type="inferred from homology"/>
<keyword evidence="5 10" id="KW-0653">Protein transport</keyword>
<name>A0A0D0DLD8_9AGAM</name>
<keyword evidence="16" id="KW-1185">Reference proteome</keyword>
<evidence type="ECO:0000256" key="8">
    <source>
        <dbReference type="ARBA" id="ARBA00031348"/>
    </source>
</evidence>
<evidence type="ECO:0000256" key="2">
    <source>
        <dbReference type="ARBA" id="ARBA00011023"/>
    </source>
</evidence>
<evidence type="ECO:0000256" key="6">
    <source>
        <dbReference type="ARBA" id="ARBA00023034"/>
    </source>
</evidence>
<feature type="domain" description="Conserved Oligomeric Golgi complex subunit 6 C-terminal" evidence="14">
    <location>
        <begin position="226"/>
        <end position="679"/>
    </location>
</feature>
<evidence type="ECO:0000256" key="5">
    <source>
        <dbReference type="ARBA" id="ARBA00022927"/>
    </source>
</evidence>
<dbReference type="GO" id="GO:0006891">
    <property type="term" value="P:intra-Golgi vesicle-mediated transport"/>
    <property type="evidence" value="ECO:0007669"/>
    <property type="project" value="UniProtKB-UniRule"/>
</dbReference>
<evidence type="ECO:0000256" key="4">
    <source>
        <dbReference type="ARBA" id="ARBA00022448"/>
    </source>
</evidence>
<dbReference type="SMART" id="SM01087">
    <property type="entry name" value="COG6"/>
    <property type="match status" value="1"/>
</dbReference>
<evidence type="ECO:0000256" key="12">
    <source>
        <dbReference type="SAM" id="MobiDB-lite"/>
    </source>
</evidence>
<keyword evidence="6 10" id="KW-0333">Golgi apparatus</keyword>
<dbReference type="InterPro" id="IPR010490">
    <property type="entry name" value="COG6"/>
</dbReference>
<dbReference type="GO" id="GO:0015031">
    <property type="term" value="P:protein transport"/>
    <property type="evidence" value="ECO:0007669"/>
    <property type="project" value="UniProtKB-KW"/>
</dbReference>
<comment type="subcellular location">
    <subcellularLocation>
        <location evidence="1 10">Golgi apparatus membrane</location>
        <topology evidence="1 10">Peripheral membrane protein</topology>
    </subcellularLocation>
</comment>
<dbReference type="InParanoid" id="A0A0D0DLD8"/>
<dbReference type="GO" id="GO:0017119">
    <property type="term" value="C:Golgi transport complex"/>
    <property type="evidence" value="ECO:0007669"/>
    <property type="project" value="UniProtKB-UniRule"/>
</dbReference>
<keyword evidence="11" id="KW-0175">Coiled coil</keyword>
<sequence>MATTPRNPTTLRLRKVLGTNFTDQAMTEALQTLSDLYSAPLTSVSAQQHPRGPGLVSEDHDWSDLDTELTTPQERACEHPDVANETAARARKNLQRDLENKLAEGSQHFLKAFGEVDQRLDDLQKIVTEIRRHCDEAEAQLRLTEEAGRSLLDQAESLRHERQEVENQKSIVMLFLDRFTLSDDEVEAITSREVPVGSRFFAAMYNTERIREGCRVLMSGEDGPTTAGLDIMAATSSYLEQGYEKIYRWCTFEFRRLGRENQLEVSPVMVEAVRRLSQRPELLSEALTFLSDARQSTLLALFLDALTRGGPSGLPRPIELHAHDPIRYVGDMLAWVHQAIAAECEFLESLFGTSGQERMVGAVRTFSGSEEEEWVRDLLNSAVGKICVPLKVRVLQTVRAQESSIVSYKVANLLQYYMLTMQRTIGDQSLLSRTLQEITGVSYKVFFDSIEAQGRALLRIPLDLDDPSLSPPHSIIDHAHLLREIAQVYASSLLGDGTSEPSEANLGFHRILDVMVDPAVTMCAAAADEKARSRPWWDRAVFVVNCLDYLESVLEPFSFTQNKIAEIRNNIEERVKLLEDDHYESILNDAYLRDAIRALETKDPATPLSRLPATDPTALTNTLAKFSLWLSTSDVISPPRLFPLSAPRLAERVHKGALRRFVGAYERLCEEVKSERGRYEAGSVLLGRERPFGQVGLLRQIFGLEDEDEDEDEVDEDEDEDEVDKDEDEVEDEDEDEDEDEVEDEDDDEGDVDEGEGEGEDEDVGHDGEGEGDVDEDEDGER</sequence>
<evidence type="ECO:0000256" key="1">
    <source>
        <dbReference type="ARBA" id="ARBA00004395"/>
    </source>
</evidence>
<evidence type="ECO:0000259" key="13">
    <source>
        <dbReference type="Pfam" id="PF06419"/>
    </source>
</evidence>
<feature type="compositionally biased region" description="Acidic residues" evidence="12">
    <location>
        <begin position="704"/>
        <end position="782"/>
    </location>
</feature>
<dbReference type="Proteomes" id="UP000054538">
    <property type="component" value="Unassembled WGS sequence"/>
</dbReference>
<dbReference type="AlphaFoldDB" id="A0A0D0DLD8"/>
<evidence type="ECO:0000256" key="11">
    <source>
        <dbReference type="SAM" id="Coils"/>
    </source>
</evidence>
<protein>
    <recommendedName>
        <fullName evidence="3 10">Conserved oligomeric Golgi complex subunit 6</fullName>
        <shortName evidence="10">COG complex subunit 6</shortName>
    </recommendedName>
    <alternativeName>
        <fullName evidence="8 10">Component of oligomeric Golgi complex 6</fullName>
    </alternativeName>
</protein>
<reference evidence="15 16" key="1">
    <citation type="submission" date="2014-04" db="EMBL/GenBank/DDBJ databases">
        <authorList>
            <consortium name="DOE Joint Genome Institute"/>
            <person name="Kuo A."/>
            <person name="Kohler A."/>
            <person name="Jargeat P."/>
            <person name="Nagy L.G."/>
            <person name="Floudas D."/>
            <person name="Copeland A."/>
            <person name="Barry K.W."/>
            <person name="Cichocki N."/>
            <person name="Veneault-Fourrey C."/>
            <person name="LaButti K."/>
            <person name="Lindquist E.A."/>
            <person name="Lipzen A."/>
            <person name="Lundell T."/>
            <person name="Morin E."/>
            <person name="Murat C."/>
            <person name="Sun H."/>
            <person name="Tunlid A."/>
            <person name="Henrissat B."/>
            <person name="Grigoriev I.V."/>
            <person name="Hibbett D.S."/>
            <person name="Martin F."/>
            <person name="Nordberg H.P."/>
            <person name="Cantor M.N."/>
            <person name="Hua S.X."/>
        </authorList>
    </citation>
    <scope>NUCLEOTIDE SEQUENCE [LARGE SCALE GENOMIC DNA]</scope>
    <source>
        <strain evidence="15 16">Ve08.2h10</strain>
    </source>
</reference>
<evidence type="ECO:0000256" key="10">
    <source>
        <dbReference type="RuleBase" id="RU365075"/>
    </source>
</evidence>
<dbReference type="Pfam" id="PF06419">
    <property type="entry name" value="COG6_N"/>
    <property type="match status" value="1"/>
</dbReference>
<feature type="coiled-coil region" evidence="11">
    <location>
        <begin position="84"/>
        <end position="168"/>
    </location>
</feature>
<evidence type="ECO:0000256" key="9">
    <source>
        <dbReference type="ARBA" id="ARBA00043873"/>
    </source>
</evidence>
<comment type="similarity">
    <text evidence="2 10">Belongs to the COG6 family.</text>
</comment>
<dbReference type="EMBL" id="KN825315">
    <property type="protein sequence ID" value="KIK92098.1"/>
    <property type="molecule type" value="Genomic_DNA"/>
</dbReference>
<comment type="function">
    <text evidence="9">Acts as a component of the peripheral membrane COG complex that is involved in intra-Golgi protein trafficking. COG is located at the cis-Golgi, and regulates tethering of retrograde intra-Golgi vesicles and possibly a number of other membrane trafficking events.</text>
</comment>
<dbReference type="HOGENOM" id="CLU_011361_2_0_1"/>
<dbReference type="OrthoDB" id="272987at2759"/>
<dbReference type="PANTHER" id="PTHR21506">
    <property type="entry name" value="COMPONENT OF OLIGOMERIC GOLGI COMPLEX 6"/>
    <property type="match status" value="1"/>
</dbReference>
<dbReference type="PANTHER" id="PTHR21506:SF0">
    <property type="entry name" value="CONSERVED OLIGOMERIC GOLGI COMPLEX SUBUNIT 6"/>
    <property type="match status" value="1"/>
</dbReference>
<dbReference type="Pfam" id="PF20653">
    <property type="entry name" value="COG6_C"/>
    <property type="match status" value="1"/>
</dbReference>
<comment type="function">
    <text evidence="10">Acts as component of the peripheral membrane COG complex that is involved in intra-Golgi protein trafficking. COG is located at the cis-Golgi, and regulates tethering of retrograde intra-Golgi vesicles and possibly a number of other membrane trafficking events.</text>
</comment>
<dbReference type="InterPro" id="IPR048368">
    <property type="entry name" value="COG6_N"/>
</dbReference>
<dbReference type="STRING" id="930991.A0A0D0DLD8"/>
<dbReference type="GO" id="GO:0000139">
    <property type="term" value="C:Golgi membrane"/>
    <property type="evidence" value="ECO:0007669"/>
    <property type="project" value="UniProtKB-SubCell"/>
</dbReference>
<accession>A0A0D0DLD8</accession>
<keyword evidence="7 10" id="KW-0472">Membrane</keyword>
<feature type="region of interest" description="Disordered" evidence="12">
    <location>
        <begin position="703"/>
        <end position="782"/>
    </location>
</feature>
<gene>
    <name evidence="15" type="ORF">PAXRUDRAFT_830282</name>
</gene>
<organism evidence="15 16">
    <name type="scientific">Paxillus rubicundulus Ve08.2h10</name>
    <dbReference type="NCBI Taxonomy" id="930991"/>
    <lineage>
        <taxon>Eukaryota</taxon>
        <taxon>Fungi</taxon>
        <taxon>Dikarya</taxon>
        <taxon>Basidiomycota</taxon>
        <taxon>Agaricomycotina</taxon>
        <taxon>Agaricomycetes</taxon>
        <taxon>Agaricomycetidae</taxon>
        <taxon>Boletales</taxon>
        <taxon>Paxilineae</taxon>
        <taxon>Paxillaceae</taxon>
        <taxon>Paxillus</taxon>
    </lineage>
</organism>
<reference evidence="16" key="2">
    <citation type="submission" date="2015-01" db="EMBL/GenBank/DDBJ databases">
        <title>Evolutionary Origins and Diversification of the Mycorrhizal Mutualists.</title>
        <authorList>
            <consortium name="DOE Joint Genome Institute"/>
            <consortium name="Mycorrhizal Genomics Consortium"/>
            <person name="Kohler A."/>
            <person name="Kuo A."/>
            <person name="Nagy L.G."/>
            <person name="Floudas D."/>
            <person name="Copeland A."/>
            <person name="Barry K.W."/>
            <person name="Cichocki N."/>
            <person name="Veneault-Fourrey C."/>
            <person name="LaButti K."/>
            <person name="Lindquist E.A."/>
            <person name="Lipzen A."/>
            <person name="Lundell T."/>
            <person name="Morin E."/>
            <person name="Murat C."/>
            <person name="Riley R."/>
            <person name="Ohm R."/>
            <person name="Sun H."/>
            <person name="Tunlid A."/>
            <person name="Henrissat B."/>
            <person name="Grigoriev I.V."/>
            <person name="Hibbett D.S."/>
            <person name="Martin F."/>
        </authorList>
    </citation>
    <scope>NUCLEOTIDE SEQUENCE [LARGE SCALE GENOMIC DNA]</scope>
    <source>
        <strain evidence="16">Ve08.2h10</strain>
    </source>
</reference>
<keyword evidence="4 10" id="KW-0813">Transport</keyword>
<evidence type="ECO:0000313" key="15">
    <source>
        <dbReference type="EMBL" id="KIK92098.1"/>
    </source>
</evidence>
<evidence type="ECO:0000256" key="3">
    <source>
        <dbReference type="ARBA" id="ARBA00020973"/>
    </source>
</evidence>
<feature type="domain" description="Conserved oligomeric complex COG6 N-terminal" evidence="13">
    <location>
        <begin position="84"/>
        <end position="191"/>
    </location>
</feature>
<dbReference type="FunCoup" id="A0A0D0DLD8">
    <property type="interactions" value="258"/>
</dbReference>
<evidence type="ECO:0000256" key="7">
    <source>
        <dbReference type="ARBA" id="ARBA00023136"/>
    </source>
</evidence>
<dbReference type="InterPro" id="IPR048369">
    <property type="entry name" value="COG6_C"/>
</dbReference>
<comment type="subunit">
    <text evidence="10">Component of the conserved oligomeric Golgi complex.</text>
</comment>
<evidence type="ECO:0000259" key="14">
    <source>
        <dbReference type="Pfam" id="PF20653"/>
    </source>
</evidence>
<evidence type="ECO:0000313" key="16">
    <source>
        <dbReference type="Proteomes" id="UP000054538"/>
    </source>
</evidence>